<keyword evidence="6" id="KW-0238">DNA-binding</keyword>
<accession>A0AAW2GMF7</accession>
<feature type="domain" description="C2H2-type" evidence="11">
    <location>
        <begin position="624"/>
        <end position="648"/>
    </location>
</feature>
<dbReference type="PANTHER" id="PTHR24388">
    <property type="entry name" value="ZINC FINGER PROTEIN"/>
    <property type="match status" value="1"/>
</dbReference>
<dbReference type="Proteomes" id="UP001430953">
    <property type="component" value="Unassembled WGS sequence"/>
</dbReference>
<keyword evidence="2" id="KW-0479">Metal-binding</keyword>
<comment type="subcellular location">
    <subcellularLocation>
        <location evidence="1">Nucleus</location>
    </subcellularLocation>
</comment>
<dbReference type="PROSITE" id="PS00028">
    <property type="entry name" value="ZINC_FINGER_C2H2_1"/>
    <property type="match status" value="2"/>
</dbReference>
<dbReference type="PROSITE" id="PS50808">
    <property type="entry name" value="ZF_BED"/>
    <property type="match status" value="1"/>
</dbReference>
<dbReference type="Pfam" id="PF00096">
    <property type="entry name" value="zf-C2H2"/>
    <property type="match status" value="2"/>
</dbReference>
<dbReference type="PROSITE" id="PS50157">
    <property type="entry name" value="ZINC_FINGER_C2H2_2"/>
    <property type="match status" value="2"/>
</dbReference>
<proteinExistence type="inferred from homology"/>
<feature type="domain" description="C2H2-type" evidence="11">
    <location>
        <begin position="590"/>
        <end position="618"/>
    </location>
</feature>
<dbReference type="InterPro" id="IPR050527">
    <property type="entry name" value="Snail/Krueppel_Znf"/>
</dbReference>
<dbReference type="SMART" id="SM00355">
    <property type="entry name" value="ZnF_C2H2"/>
    <property type="match status" value="3"/>
</dbReference>
<protein>
    <submittedName>
        <fullName evidence="13">Uncharacterized protein</fullName>
    </submittedName>
</protein>
<evidence type="ECO:0000313" key="13">
    <source>
        <dbReference type="EMBL" id="KAL0127351.1"/>
    </source>
</evidence>
<dbReference type="GO" id="GO:0000981">
    <property type="term" value="F:DNA-binding transcription factor activity, RNA polymerase II-specific"/>
    <property type="evidence" value="ECO:0007669"/>
    <property type="project" value="TreeGrafter"/>
</dbReference>
<keyword evidence="3" id="KW-0677">Repeat</keyword>
<comment type="similarity">
    <text evidence="8">Belongs to the snail C2H2-type zinc-finger protein family.</text>
</comment>
<dbReference type="InterPro" id="IPR003656">
    <property type="entry name" value="Znf_BED"/>
</dbReference>
<dbReference type="Gene3D" id="3.30.160.60">
    <property type="entry name" value="Classic Zinc Finger"/>
    <property type="match status" value="1"/>
</dbReference>
<evidence type="ECO:0000259" key="11">
    <source>
        <dbReference type="PROSITE" id="PS50157"/>
    </source>
</evidence>
<dbReference type="GO" id="GO:0008270">
    <property type="term" value="F:zinc ion binding"/>
    <property type="evidence" value="ECO:0007669"/>
    <property type="project" value="UniProtKB-KW"/>
</dbReference>
<evidence type="ECO:0000256" key="10">
    <source>
        <dbReference type="SAM" id="MobiDB-lite"/>
    </source>
</evidence>
<dbReference type="EMBL" id="JADYXP020000004">
    <property type="protein sequence ID" value="KAL0127351.1"/>
    <property type="molecule type" value="Genomic_DNA"/>
</dbReference>
<keyword evidence="5" id="KW-0862">Zinc</keyword>
<evidence type="ECO:0000256" key="2">
    <source>
        <dbReference type="ARBA" id="ARBA00022723"/>
    </source>
</evidence>
<feature type="compositionally biased region" description="Basic residues" evidence="10">
    <location>
        <begin position="208"/>
        <end position="225"/>
    </location>
</feature>
<dbReference type="InterPro" id="IPR036236">
    <property type="entry name" value="Znf_C2H2_sf"/>
</dbReference>
<dbReference type="InterPro" id="IPR013087">
    <property type="entry name" value="Znf_C2H2_type"/>
</dbReference>
<reference evidence="13 14" key="1">
    <citation type="submission" date="2023-03" db="EMBL/GenBank/DDBJ databases">
        <title>High recombination rates correlate with genetic variation in Cardiocondyla obscurior ants.</title>
        <authorList>
            <person name="Errbii M."/>
        </authorList>
    </citation>
    <scope>NUCLEOTIDE SEQUENCE [LARGE SCALE GENOMIC DNA]</scope>
    <source>
        <strain evidence="13">Alpha-2009</strain>
        <tissue evidence="13">Whole body</tissue>
    </source>
</reference>
<feature type="domain" description="BED-type" evidence="12">
    <location>
        <begin position="571"/>
        <end position="620"/>
    </location>
</feature>
<evidence type="ECO:0000256" key="4">
    <source>
        <dbReference type="ARBA" id="ARBA00022771"/>
    </source>
</evidence>
<comment type="caution">
    <text evidence="13">The sequence shown here is derived from an EMBL/GenBank/DDBJ whole genome shotgun (WGS) entry which is preliminary data.</text>
</comment>
<evidence type="ECO:0000256" key="9">
    <source>
        <dbReference type="PROSITE-ProRule" id="PRU00042"/>
    </source>
</evidence>
<evidence type="ECO:0000256" key="7">
    <source>
        <dbReference type="ARBA" id="ARBA00023242"/>
    </source>
</evidence>
<sequence length="648" mass="75085">MRSTKEYVSSMKFKNIKDTNVAEKEIISSEIAAETELRNALLIRKPNILRGNAIKTTKNHTLNKTDNFVVYSVEEQNMYSELNTSSSSEIDIEASSPGNKTTLPKLHHQRKQVHNPLDIQYDISYCNNNKNDVLPKNNTLNTSHVDENKNLLPKDDESDTLLINKSKKILPKIDQLINVLHVSLKRKKKAPKKNTKCNNKEKNSLNKNSKKVIARKSNKRKQTSRKKPETSATISNANSNDTNMAVQNATAFLDNILDDAFTKPVCDLNYPNTNENDFYGTVDRTTKLVESTNIFYPNNEGYNVGKKYDINLNHNLVSYKPTEFAATQYRTIQREFTSSEFLITENDWQQEAMNRNIDSNFLYKSKVLHPCTCANCMSHDKDIIFYEDPVSTSTSSYNMETELLTYDLYANIDDFNNYFNIFDNLMDSEETNFYCEDFEKENLTKENTCIDATSTTKLIENSTNISSDQNKLQNLSCHIIPADVRSYSTEYVTYPYGTIRMEDVNFNNTDVSNYLNVENFLTKESEIISQDNLMQPSTSTDVPVSNFNCETSQNNIDLCLIPCFQCGKLFRKKHQFWKHFTSCDFYKENFKCHICNKMYRHKSSLAKHLQLRHQVTRDSDEKCYTCNKCSKSYIRFRAFQRHMLLHND</sequence>
<evidence type="ECO:0000256" key="5">
    <source>
        <dbReference type="ARBA" id="ARBA00022833"/>
    </source>
</evidence>
<evidence type="ECO:0000256" key="8">
    <source>
        <dbReference type="ARBA" id="ARBA00037948"/>
    </source>
</evidence>
<dbReference type="PANTHER" id="PTHR24388:SF54">
    <property type="entry name" value="PROTEIN ESCARGOT"/>
    <property type="match status" value="1"/>
</dbReference>
<evidence type="ECO:0000256" key="1">
    <source>
        <dbReference type="ARBA" id="ARBA00004123"/>
    </source>
</evidence>
<dbReference type="GO" id="GO:0005634">
    <property type="term" value="C:nucleus"/>
    <property type="evidence" value="ECO:0007669"/>
    <property type="project" value="UniProtKB-SubCell"/>
</dbReference>
<organism evidence="13 14">
    <name type="scientific">Cardiocondyla obscurior</name>
    <dbReference type="NCBI Taxonomy" id="286306"/>
    <lineage>
        <taxon>Eukaryota</taxon>
        <taxon>Metazoa</taxon>
        <taxon>Ecdysozoa</taxon>
        <taxon>Arthropoda</taxon>
        <taxon>Hexapoda</taxon>
        <taxon>Insecta</taxon>
        <taxon>Pterygota</taxon>
        <taxon>Neoptera</taxon>
        <taxon>Endopterygota</taxon>
        <taxon>Hymenoptera</taxon>
        <taxon>Apocrita</taxon>
        <taxon>Aculeata</taxon>
        <taxon>Formicoidea</taxon>
        <taxon>Formicidae</taxon>
        <taxon>Myrmicinae</taxon>
        <taxon>Cardiocondyla</taxon>
    </lineage>
</organism>
<keyword evidence="4 9" id="KW-0863">Zinc-finger</keyword>
<dbReference type="SUPFAM" id="SSF57667">
    <property type="entry name" value="beta-beta-alpha zinc fingers"/>
    <property type="match status" value="1"/>
</dbReference>
<evidence type="ECO:0000259" key="12">
    <source>
        <dbReference type="PROSITE" id="PS50808"/>
    </source>
</evidence>
<name>A0AAW2GMF7_9HYME</name>
<evidence type="ECO:0000256" key="6">
    <source>
        <dbReference type="ARBA" id="ARBA00023125"/>
    </source>
</evidence>
<gene>
    <name evidence="13" type="ORF">PUN28_005568</name>
</gene>
<evidence type="ECO:0000256" key="3">
    <source>
        <dbReference type="ARBA" id="ARBA00022737"/>
    </source>
</evidence>
<feature type="compositionally biased region" description="Polar residues" evidence="10">
    <location>
        <begin position="230"/>
        <end position="239"/>
    </location>
</feature>
<dbReference type="AlphaFoldDB" id="A0AAW2GMF7"/>
<evidence type="ECO:0000313" key="14">
    <source>
        <dbReference type="Proteomes" id="UP001430953"/>
    </source>
</evidence>
<dbReference type="GO" id="GO:0000978">
    <property type="term" value="F:RNA polymerase II cis-regulatory region sequence-specific DNA binding"/>
    <property type="evidence" value="ECO:0007669"/>
    <property type="project" value="TreeGrafter"/>
</dbReference>
<keyword evidence="14" id="KW-1185">Reference proteome</keyword>
<feature type="region of interest" description="Disordered" evidence="10">
    <location>
        <begin position="187"/>
        <end position="239"/>
    </location>
</feature>
<keyword evidence="7" id="KW-0539">Nucleus</keyword>